<organism evidence="1">
    <name type="scientific">Brachypodium distachyon</name>
    <name type="common">Purple false brome</name>
    <name type="synonym">Trachynia distachya</name>
    <dbReference type="NCBI Taxonomy" id="15368"/>
    <lineage>
        <taxon>Eukaryota</taxon>
        <taxon>Viridiplantae</taxon>
        <taxon>Streptophyta</taxon>
        <taxon>Embryophyta</taxon>
        <taxon>Tracheophyta</taxon>
        <taxon>Spermatophyta</taxon>
        <taxon>Magnoliopsida</taxon>
        <taxon>Liliopsida</taxon>
        <taxon>Poales</taxon>
        <taxon>Poaceae</taxon>
        <taxon>BOP clade</taxon>
        <taxon>Pooideae</taxon>
        <taxon>Stipodae</taxon>
        <taxon>Brachypodieae</taxon>
        <taxon>Brachypodium</taxon>
    </lineage>
</organism>
<dbReference type="AlphaFoldDB" id="A0A2K2CQY8"/>
<evidence type="ECO:0000313" key="1">
    <source>
        <dbReference type="EMBL" id="PNT64413.1"/>
    </source>
</evidence>
<sequence length="91" mass="10684">MDKQDLICPSTSYVIWYLWFCWIRRVPSKVPSGFKDSTGQQQRLQFLSSYRLFQKVITILVFTDYICPKLKARCFDFLAEGENFKIVATSA</sequence>
<dbReference type="Proteomes" id="UP000008810">
    <property type="component" value="Chromosome 4"/>
</dbReference>
<dbReference type="InParanoid" id="A0A2K2CQY8"/>
<reference evidence="1 2" key="1">
    <citation type="journal article" date="2010" name="Nature">
        <title>Genome sequencing and analysis of the model grass Brachypodium distachyon.</title>
        <authorList>
            <consortium name="International Brachypodium Initiative"/>
        </authorList>
    </citation>
    <scope>NUCLEOTIDE SEQUENCE [LARGE SCALE GENOMIC DNA]</scope>
    <source>
        <strain evidence="1 2">Bd21</strain>
    </source>
</reference>
<reference evidence="1" key="2">
    <citation type="submission" date="2017-06" db="EMBL/GenBank/DDBJ databases">
        <title>WGS assembly of Brachypodium distachyon.</title>
        <authorList>
            <consortium name="The International Brachypodium Initiative"/>
            <person name="Lucas S."/>
            <person name="Harmon-Smith M."/>
            <person name="Lail K."/>
            <person name="Tice H."/>
            <person name="Grimwood J."/>
            <person name="Bruce D."/>
            <person name="Barry K."/>
            <person name="Shu S."/>
            <person name="Lindquist E."/>
            <person name="Wang M."/>
            <person name="Pitluck S."/>
            <person name="Vogel J.P."/>
            <person name="Garvin D.F."/>
            <person name="Mockler T.C."/>
            <person name="Schmutz J."/>
            <person name="Rokhsar D."/>
            <person name="Bevan M.W."/>
        </authorList>
    </citation>
    <scope>NUCLEOTIDE SEQUENCE</scope>
    <source>
        <strain evidence="1">Bd21</strain>
    </source>
</reference>
<dbReference type="Gramene" id="PNT64413">
    <property type="protein sequence ID" value="PNT64413"/>
    <property type="gene ID" value="BRADI_4g28302v3"/>
</dbReference>
<name>A0A2K2CQY8_BRADI</name>
<evidence type="ECO:0000313" key="2">
    <source>
        <dbReference type="EnsemblPlants" id="PNT64413"/>
    </source>
</evidence>
<proteinExistence type="predicted"/>
<dbReference type="EMBL" id="CM000883">
    <property type="protein sequence ID" value="PNT64413.1"/>
    <property type="molecule type" value="Genomic_DNA"/>
</dbReference>
<reference evidence="2" key="3">
    <citation type="submission" date="2018-08" db="UniProtKB">
        <authorList>
            <consortium name="EnsemblPlants"/>
        </authorList>
    </citation>
    <scope>IDENTIFICATION</scope>
    <source>
        <strain evidence="2">cv. Bd21</strain>
    </source>
</reference>
<protein>
    <submittedName>
        <fullName evidence="1 2">Uncharacterized protein</fullName>
    </submittedName>
</protein>
<accession>A0A2K2CQY8</accession>
<gene>
    <name evidence="1" type="ORF">BRADI_4g28302v3</name>
</gene>
<dbReference type="EnsemblPlants" id="PNT64413">
    <property type="protein sequence ID" value="PNT64413"/>
    <property type="gene ID" value="BRADI_4g28302v3"/>
</dbReference>
<keyword evidence="3" id="KW-1185">Reference proteome</keyword>
<evidence type="ECO:0000313" key="3">
    <source>
        <dbReference type="Proteomes" id="UP000008810"/>
    </source>
</evidence>